<organism evidence="3 4">
    <name type="scientific">Stylosanthes scabra</name>
    <dbReference type="NCBI Taxonomy" id="79078"/>
    <lineage>
        <taxon>Eukaryota</taxon>
        <taxon>Viridiplantae</taxon>
        <taxon>Streptophyta</taxon>
        <taxon>Embryophyta</taxon>
        <taxon>Tracheophyta</taxon>
        <taxon>Spermatophyta</taxon>
        <taxon>Magnoliopsida</taxon>
        <taxon>eudicotyledons</taxon>
        <taxon>Gunneridae</taxon>
        <taxon>Pentapetalae</taxon>
        <taxon>rosids</taxon>
        <taxon>fabids</taxon>
        <taxon>Fabales</taxon>
        <taxon>Fabaceae</taxon>
        <taxon>Papilionoideae</taxon>
        <taxon>50 kb inversion clade</taxon>
        <taxon>dalbergioids sensu lato</taxon>
        <taxon>Dalbergieae</taxon>
        <taxon>Pterocarpus clade</taxon>
        <taxon>Stylosanthes</taxon>
    </lineage>
</organism>
<feature type="domain" description="RNase H type-1" evidence="1">
    <location>
        <begin position="1"/>
        <end position="73"/>
    </location>
</feature>
<accession>A0ABU6VYT1</accession>
<evidence type="ECO:0000313" key="3">
    <source>
        <dbReference type="EMBL" id="MED6178562.1"/>
    </source>
</evidence>
<reference evidence="3" key="2">
    <citation type="submission" date="2023-01" db="EMBL/GenBank/DDBJ databases">
        <authorList>
            <person name="Ferreira-Neto J.R.C."/>
            <person name="Da Silva M.D."/>
            <person name="Binneck E."/>
            <person name="De Melo N.F."/>
            <person name="Da Silva R.H."/>
            <person name="De Melo A.L.T.M."/>
            <person name="Pandolfi V."/>
            <person name="Bustamante F.O."/>
            <person name="Brasileiro-Vidal A.C."/>
            <person name="Benko-Iseppon A.M."/>
        </authorList>
    </citation>
    <scope>NUCLEOTIDE SEQUENCE</scope>
    <source>
        <tissue evidence="3">Leaves</tissue>
    </source>
</reference>
<dbReference type="InterPro" id="IPR012337">
    <property type="entry name" value="RNaseH-like_sf"/>
</dbReference>
<evidence type="ECO:0000259" key="1">
    <source>
        <dbReference type="Pfam" id="PF13456"/>
    </source>
</evidence>
<gene>
    <name evidence="2" type="ORF">PIB30_108766</name>
    <name evidence="3" type="ORF">PIB30_108778</name>
</gene>
<dbReference type="CDD" id="cd06222">
    <property type="entry name" value="RNase_H_like"/>
    <property type="match status" value="1"/>
</dbReference>
<dbReference type="PANTHER" id="PTHR34023:SF4">
    <property type="entry name" value="RNASE H TYPE-1 DOMAIN-CONTAINING PROTEIN"/>
    <property type="match status" value="1"/>
</dbReference>
<dbReference type="EMBL" id="JASCZI010126045">
    <property type="protein sequence ID" value="MED6166387.1"/>
    <property type="molecule type" value="Genomic_DNA"/>
</dbReference>
<dbReference type="InterPro" id="IPR044730">
    <property type="entry name" value="RNase_H-like_dom_plant"/>
</dbReference>
<dbReference type="Gene3D" id="3.30.420.10">
    <property type="entry name" value="Ribonuclease H-like superfamily/Ribonuclease H"/>
    <property type="match status" value="1"/>
</dbReference>
<dbReference type="Proteomes" id="UP001341840">
    <property type="component" value="Unassembled WGS sequence"/>
</dbReference>
<name>A0ABU6VYT1_9FABA</name>
<dbReference type="EMBL" id="JASCZI010156256">
    <property type="protein sequence ID" value="MED6178562.1"/>
    <property type="molecule type" value="Genomic_DNA"/>
</dbReference>
<feature type="non-terminal residue" evidence="3">
    <location>
        <position position="1"/>
    </location>
</feature>
<dbReference type="Pfam" id="PF13456">
    <property type="entry name" value="RVT_3"/>
    <property type="match status" value="1"/>
</dbReference>
<protein>
    <recommendedName>
        <fullName evidence="1">RNase H type-1 domain-containing protein</fullName>
    </recommendedName>
</protein>
<proteinExistence type="predicted"/>
<keyword evidence="4" id="KW-1185">Reference proteome</keyword>
<dbReference type="InterPro" id="IPR036397">
    <property type="entry name" value="RNaseH_sf"/>
</dbReference>
<sequence length="103" mass="11433">GLLLALEAGVSNVICEIDSLEVFVLLNNISSADSIIDKDIVQKIKDCLLWNWDVQFRLIKREANNAADWIAKKGATSESSFSIWIEPGNFLQQILLDDAMAVP</sequence>
<evidence type="ECO:0000313" key="2">
    <source>
        <dbReference type="EMBL" id="MED6166387.1"/>
    </source>
</evidence>
<evidence type="ECO:0000313" key="4">
    <source>
        <dbReference type="Proteomes" id="UP001341840"/>
    </source>
</evidence>
<reference evidence="3 4" key="1">
    <citation type="journal article" date="2023" name="Plants (Basel)">
        <title>Bridging the Gap: Combining Genomics and Transcriptomics Approaches to Understand Stylosanthes scabra, an Orphan Legume from the Brazilian Caatinga.</title>
        <authorList>
            <person name="Ferreira-Neto J.R.C."/>
            <person name="da Silva M.D."/>
            <person name="Binneck E."/>
            <person name="de Melo N.F."/>
            <person name="da Silva R.H."/>
            <person name="de Melo A.L.T.M."/>
            <person name="Pandolfi V."/>
            <person name="Bustamante F.O."/>
            <person name="Brasileiro-Vidal A.C."/>
            <person name="Benko-Iseppon A.M."/>
        </authorList>
    </citation>
    <scope>NUCLEOTIDE SEQUENCE [LARGE SCALE GENOMIC DNA]</scope>
    <source>
        <tissue evidence="3">Leaves</tissue>
    </source>
</reference>
<comment type="caution">
    <text evidence="3">The sequence shown here is derived from an EMBL/GenBank/DDBJ whole genome shotgun (WGS) entry which is preliminary data.</text>
</comment>
<dbReference type="PANTHER" id="PTHR34023">
    <property type="entry name" value="RNASE H DOMAIN-CONTAINING PROTEIN"/>
    <property type="match status" value="1"/>
</dbReference>
<dbReference type="SUPFAM" id="SSF53098">
    <property type="entry name" value="Ribonuclease H-like"/>
    <property type="match status" value="1"/>
</dbReference>
<dbReference type="InterPro" id="IPR002156">
    <property type="entry name" value="RNaseH_domain"/>
</dbReference>